<feature type="transmembrane region" description="Helical" evidence="1">
    <location>
        <begin position="194"/>
        <end position="216"/>
    </location>
</feature>
<protein>
    <submittedName>
        <fullName evidence="3">Uncharacterized protein</fullName>
    </submittedName>
</protein>
<keyword evidence="2" id="KW-0732">Signal</keyword>
<dbReference type="RefSeq" id="WP_203761743.1">
    <property type="nucleotide sequence ID" value="NZ_BAAABO010000027.1"/>
</dbReference>
<evidence type="ECO:0000256" key="1">
    <source>
        <dbReference type="SAM" id="Phobius"/>
    </source>
</evidence>
<feature type="signal peptide" evidence="2">
    <location>
        <begin position="1"/>
        <end position="27"/>
    </location>
</feature>
<dbReference type="EMBL" id="BOMI01000040">
    <property type="protein sequence ID" value="GID73827.1"/>
    <property type="molecule type" value="Genomic_DNA"/>
</dbReference>
<sequence length="229" mass="23987">MVLYSTRALVTLAVIGVAVVAPAPAEAHPFGDPQTVAISLDQQRPDVVHVKWRVGGPDDLTALGVALGLLPEDRAKADGTVDYRYTDAGVVAASGKFADYFLQRIAVTDGTRECAGEVEQPIQALALKGATAEFACPAPIRSATVAVRMLTDLNPAYRTLATGPQGQRYVYEGGNDSHAWTFVGAPRTSPAGSAFVQLTAVIGAILALVAVGLLAVRRVRRARRGTVPA</sequence>
<reference evidence="3 4" key="1">
    <citation type="submission" date="2021-01" db="EMBL/GenBank/DDBJ databases">
        <title>Whole genome shotgun sequence of Actinoplanes deccanensis NBRC 13994.</title>
        <authorList>
            <person name="Komaki H."/>
            <person name="Tamura T."/>
        </authorList>
    </citation>
    <scope>NUCLEOTIDE SEQUENCE [LARGE SCALE GENOMIC DNA]</scope>
    <source>
        <strain evidence="3 4">NBRC 13994</strain>
    </source>
</reference>
<evidence type="ECO:0000313" key="3">
    <source>
        <dbReference type="EMBL" id="GID73827.1"/>
    </source>
</evidence>
<keyword evidence="1" id="KW-1133">Transmembrane helix</keyword>
<dbReference type="Proteomes" id="UP000609879">
    <property type="component" value="Unassembled WGS sequence"/>
</dbReference>
<keyword evidence="1" id="KW-0812">Transmembrane</keyword>
<keyword evidence="4" id="KW-1185">Reference proteome</keyword>
<feature type="chain" id="PRO_5047204478" evidence="2">
    <location>
        <begin position="28"/>
        <end position="229"/>
    </location>
</feature>
<accession>A0ABQ3Y1G4</accession>
<proteinExistence type="predicted"/>
<evidence type="ECO:0000256" key="2">
    <source>
        <dbReference type="SAM" id="SignalP"/>
    </source>
</evidence>
<gene>
    <name evidence="3" type="ORF">Ade02nite_24680</name>
</gene>
<keyword evidence="1" id="KW-0472">Membrane</keyword>
<name>A0ABQ3Y1G4_9ACTN</name>
<comment type="caution">
    <text evidence="3">The sequence shown here is derived from an EMBL/GenBank/DDBJ whole genome shotgun (WGS) entry which is preliminary data.</text>
</comment>
<organism evidence="3 4">
    <name type="scientific">Paractinoplanes deccanensis</name>
    <dbReference type="NCBI Taxonomy" id="113561"/>
    <lineage>
        <taxon>Bacteria</taxon>
        <taxon>Bacillati</taxon>
        <taxon>Actinomycetota</taxon>
        <taxon>Actinomycetes</taxon>
        <taxon>Micromonosporales</taxon>
        <taxon>Micromonosporaceae</taxon>
        <taxon>Paractinoplanes</taxon>
    </lineage>
</organism>
<evidence type="ECO:0000313" key="4">
    <source>
        <dbReference type="Proteomes" id="UP000609879"/>
    </source>
</evidence>